<protein>
    <recommendedName>
        <fullName evidence="4">Transmembrane protein</fullName>
    </recommendedName>
</protein>
<dbReference type="EMBL" id="FLMQ01000055">
    <property type="protein sequence ID" value="SBP87490.1"/>
    <property type="molecule type" value="Genomic_DNA"/>
</dbReference>
<dbReference type="RefSeq" id="WP_094159779.1">
    <property type="nucleotide sequence ID" value="NZ_LT592170.1"/>
</dbReference>
<name>A0A238D2T7_THIDL</name>
<keyword evidence="1" id="KW-1133">Transmembrane helix</keyword>
<feature type="transmembrane region" description="Helical" evidence="1">
    <location>
        <begin position="28"/>
        <end position="49"/>
    </location>
</feature>
<dbReference type="AlphaFoldDB" id="A0A238D2T7"/>
<accession>A0A238D2T7</accession>
<proteinExistence type="predicted"/>
<reference evidence="2 3" key="1">
    <citation type="submission" date="2016-06" db="EMBL/GenBank/DDBJ databases">
        <authorList>
            <person name="Kjaerup R.B."/>
            <person name="Dalgaard T.S."/>
            <person name="Juul-Madsen H.R."/>
        </authorList>
    </citation>
    <scope>NUCLEOTIDE SEQUENCE [LARGE SCALE GENOMIC DNA]</scope>
    <source>
        <strain evidence="2 3">DSM 16361</strain>
    </source>
</reference>
<organism evidence="2 3">
    <name type="scientific">Thiomonas delicata</name>
    <name type="common">Thiomonas cuprina</name>
    <dbReference type="NCBI Taxonomy" id="364030"/>
    <lineage>
        <taxon>Bacteria</taxon>
        <taxon>Pseudomonadati</taxon>
        <taxon>Pseudomonadota</taxon>
        <taxon>Betaproteobacteria</taxon>
        <taxon>Burkholderiales</taxon>
        <taxon>Thiomonas</taxon>
    </lineage>
</organism>
<gene>
    <name evidence="2" type="ORF">THIARS_60203</name>
</gene>
<keyword evidence="1" id="KW-0812">Transmembrane</keyword>
<evidence type="ECO:0000256" key="1">
    <source>
        <dbReference type="SAM" id="Phobius"/>
    </source>
</evidence>
<evidence type="ECO:0000313" key="2">
    <source>
        <dbReference type="EMBL" id="SBP87490.1"/>
    </source>
</evidence>
<dbReference type="Proteomes" id="UP000214566">
    <property type="component" value="Unassembled WGS sequence"/>
</dbReference>
<evidence type="ECO:0008006" key="4">
    <source>
        <dbReference type="Google" id="ProtNLM"/>
    </source>
</evidence>
<dbReference type="OrthoDB" id="9853783at2"/>
<keyword evidence="3" id="KW-1185">Reference proteome</keyword>
<keyword evidence="1" id="KW-0472">Membrane</keyword>
<sequence length="70" mass="8249">MQYVGMTFIVALLALVWFADLFMRAPLGIKLLFLSPLLWATAKLLWAVYKRLAWEIKRRRRAARNQRVAD</sequence>
<evidence type="ECO:0000313" key="3">
    <source>
        <dbReference type="Proteomes" id="UP000214566"/>
    </source>
</evidence>